<dbReference type="Proteomes" id="UP000215914">
    <property type="component" value="Chromosome 13"/>
</dbReference>
<dbReference type="InParanoid" id="A0A251SQJ5"/>
<proteinExistence type="predicted"/>
<organism evidence="1 2">
    <name type="scientific">Helianthus annuus</name>
    <name type="common">Common sunflower</name>
    <dbReference type="NCBI Taxonomy" id="4232"/>
    <lineage>
        <taxon>Eukaryota</taxon>
        <taxon>Viridiplantae</taxon>
        <taxon>Streptophyta</taxon>
        <taxon>Embryophyta</taxon>
        <taxon>Tracheophyta</taxon>
        <taxon>Spermatophyta</taxon>
        <taxon>Magnoliopsida</taxon>
        <taxon>eudicotyledons</taxon>
        <taxon>Gunneridae</taxon>
        <taxon>Pentapetalae</taxon>
        <taxon>asterids</taxon>
        <taxon>campanulids</taxon>
        <taxon>Asterales</taxon>
        <taxon>Asteraceae</taxon>
        <taxon>Asteroideae</taxon>
        <taxon>Heliantheae alliance</taxon>
        <taxon>Heliantheae</taxon>
        <taxon>Helianthus</taxon>
    </lineage>
</organism>
<dbReference type="AlphaFoldDB" id="A0A251SQJ5"/>
<gene>
    <name evidence="1" type="ORF">HannXRQ_Chr13g0398461</name>
</gene>
<protein>
    <submittedName>
        <fullName evidence="1">Uncharacterized protein</fullName>
    </submittedName>
</protein>
<name>A0A251SQJ5_HELAN</name>
<keyword evidence="2" id="KW-1185">Reference proteome</keyword>
<dbReference type="EMBL" id="CM007902">
    <property type="protein sequence ID" value="OTG01108.1"/>
    <property type="molecule type" value="Genomic_DNA"/>
</dbReference>
<accession>A0A251SQJ5</accession>
<sequence length="191" mass="20722">MCSGASIQAGWSSQLWFQLTRSNSGQHRVNSVNRVNSGQQQVRVNSLVRSAVVNGFGSGQAAWSDSASDLVDSVKPSQLGQPGQLRVSTQSTQLTRSNQSTVLANTVECTLASRALETTSRSRKLASFAREYSGYISKLRHGWNRRTMKSRVLSGVQFPKRLRLFASAALGVPRNVCSAIQCACGDLLKIC</sequence>
<evidence type="ECO:0000313" key="1">
    <source>
        <dbReference type="EMBL" id="OTG01108.1"/>
    </source>
</evidence>
<reference evidence="2" key="1">
    <citation type="journal article" date="2017" name="Nature">
        <title>The sunflower genome provides insights into oil metabolism, flowering and Asterid evolution.</title>
        <authorList>
            <person name="Badouin H."/>
            <person name="Gouzy J."/>
            <person name="Grassa C.J."/>
            <person name="Murat F."/>
            <person name="Staton S.E."/>
            <person name="Cottret L."/>
            <person name="Lelandais-Briere C."/>
            <person name="Owens G.L."/>
            <person name="Carrere S."/>
            <person name="Mayjonade B."/>
            <person name="Legrand L."/>
            <person name="Gill N."/>
            <person name="Kane N.C."/>
            <person name="Bowers J.E."/>
            <person name="Hubner S."/>
            <person name="Bellec A."/>
            <person name="Berard A."/>
            <person name="Berges H."/>
            <person name="Blanchet N."/>
            <person name="Boniface M.C."/>
            <person name="Brunel D."/>
            <person name="Catrice O."/>
            <person name="Chaidir N."/>
            <person name="Claudel C."/>
            <person name="Donnadieu C."/>
            <person name="Faraut T."/>
            <person name="Fievet G."/>
            <person name="Helmstetter N."/>
            <person name="King M."/>
            <person name="Knapp S.J."/>
            <person name="Lai Z."/>
            <person name="Le Paslier M.C."/>
            <person name="Lippi Y."/>
            <person name="Lorenzon L."/>
            <person name="Mandel J.R."/>
            <person name="Marage G."/>
            <person name="Marchand G."/>
            <person name="Marquand E."/>
            <person name="Bret-Mestries E."/>
            <person name="Morien E."/>
            <person name="Nambeesan S."/>
            <person name="Nguyen T."/>
            <person name="Pegot-Espagnet P."/>
            <person name="Pouilly N."/>
            <person name="Raftis F."/>
            <person name="Sallet E."/>
            <person name="Schiex T."/>
            <person name="Thomas J."/>
            <person name="Vandecasteele C."/>
            <person name="Vares D."/>
            <person name="Vear F."/>
            <person name="Vautrin S."/>
            <person name="Crespi M."/>
            <person name="Mangin B."/>
            <person name="Burke J.M."/>
            <person name="Salse J."/>
            <person name="Munos S."/>
            <person name="Vincourt P."/>
            <person name="Rieseberg L.H."/>
            <person name="Langlade N.B."/>
        </authorList>
    </citation>
    <scope>NUCLEOTIDE SEQUENCE [LARGE SCALE GENOMIC DNA]</scope>
    <source>
        <strain evidence="2">cv. SF193</strain>
    </source>
</reference>
<evidence type="ECO:0000313" key="2">
    <source>
        <dbReference type="Proteomes" id="UP000215914"/>
    </source>
</evidence>